<dbReference type="Gene3D" id="3.40.190.10">
    <property type="entry name" value="Periplasmic binding protein-like II"/>
    <property type="match status" value="1"/>
</dbReference>
<dbReference type="VEuPathDB" id="VectorBase:ASIS002185"/>
<dbReference type="Proteomes" id="UP000030765">
    <property type="component" value="Unassembled WGS sequence"/>
</dbReference>
<proteinExistence type="predicted"/>
<reference evidence="1 3" key="1">
    <citation type="journal article" date="2014" name="BMC Genomics">
        <title>Genome sequence of Anopheles sinensis provides insight into genetics basis of mosquito competence for malaria parasites.</title>
        <authorList>
            <person name="Zhou D."/>
            <person name="Zhang D."/>
            <person name="Ding G."/>
            <person name="Shi L."/>
            <person name="Hou Q."/>
            <person name="Ye Y."/>
            <person name="Xu Y."/>
            <person name="Zhou H."/>
            <person name="Xiong C."/>
            <person name="Li S."/>
            <person name="Yu J."/>
            <person name="Hong S."/>
            <person name="Yu X."/>
            <person name="Zou P."/>
            <person name="Chen C."/>
            <person name="Chang X."/>
            <person name="Wang W."/>
            <person name="Lv Y."/>
            <person name="Sun Y."/>
            <person name="Ma L."/>
            <person name="Shen B."/>
            <person name="Zhu C."/>
        </authorList>
    </citation>
    <scope>NUCLEOTIDE SEQUENCE [LARGE SCALE GENOMIC DNA]</scope>
</reference>
<sequence>MPGTVVPRSGRRCCCCYGCGSQPSLTWLMLLLLPGSTIGLWFALASGSIEPEGRVGVDLISPGPKSDDPSADVINRRLSALERRFVRSAQFAYEPLVVFFQLRDVASGSAANSDDDDILTMALELFASQRQRSCIIFRFSPDLDSDAVPDAMVSSIGSFGSVVLVLFLLPDLANSNQPLLTQISRAFPLAMKLIFLTSNGYSRCPDEAEVAAARTALWNLWSKERVQSAVIVWYRCPESSGMAIAHFDPFSQKGTSDGSLNELTCDEPPSEGRFHIATDLNQSLSNDPTVPAHRLNLNRAPLDVYGFEAAMAYRRRDIDTMPRTFPPCDARGTSQVCNLTSTASSNSSQAGDGNYMDGLFGADIEALRELATRMNFTPRVHYTRANFGHRTANGSFTGVLGHLVTTRDSWFSMNVYFLKDYETRDVQFSAAVYQDRLCVFVKAAGMPPAFSDIPALPSAPPLEARKLPPERKKDEVSKRSFSKSHCIHPPIDHTGCKMENKRTLEPYRTVRLPFRFRHFRFECPEPQGPPETHPFSRLARVLAAPGFC</sequence>
<gene>
    <name evidence="1" type="ORF">ZHAS_00020281</name>
</gene>
<dbReference type="OMA" id="ANFGHRT"/>
<accession>A0A084WPN2</accession>
<evidence type="ECO:0000313" key="2">
    <source>
        <dbReference type="EnsemblMetazoa" id="ASIC020281-PA"/>
    </source>
</evidence>
<evidence type="ECO:0000313" key="1">
    <source>
        <dbReference type="EMBL" id="KFB52176.1"/>
    </source>
</evidence>
<dbReference type="SUPFAM" id="SSF53850">
    <property type="entry name" value="Periplasmic binding protein-like II"/>
    <property type="match status" value="1"/>
</dbReference>
<dbReference type="EMBL" id="KE525369">
    <property type="protein sequence ID" value="KFB52176.1"/>
    <property type="molecule type" value="Genomic_DNA"/>
</dbReference>
<dbReference type="VEuPathDB" id="VectorBase:ASIC020281"/>
<reference evidence="2" key="2">
    <citation type="submission" date="2020-05" db="UniProtKB">
        <authorList>
            <consortium name="EnsemblMetazoa"/>
        </authorList>
    </citation>
    <scope>IDENTIFICATION</scope>
</reference>
<keyword evidence="3" id="KW-1185">Reference proteome</keyword>
<evidence type="ECO:0000313" key="3">
    <source>
        <dbReference type="Proteomes" id="UP000030765"/>
    </source>
</evidence>
<dbReference type="EMBL" id="ATLV01025107">
    <property type="status" value="NOT_ANNOTATED_CDS"/>
    <property type="molecule type" value="Genomic_DNA"/>
</dbReference>
<dbReference type="EnsemblMetazoa" id="ASIC020281-RA">
    <property type="protein sequence ID" value="ASIC020281-PA"/>
    <property type="gene ID" value="ASIC020281"/>
</dbReference>
<organism evidence="1">
    <name type="scientific">Anopheles sinensis</name>
    <name type="common">Mosquito</name>
    <dbReference type="NCBI Taxonomy" id="74873"/>
    <lineage>
        <taxon>Eukaryota</taxon>
        <taxon>Metazoa</taxon>
        <taxon>Ecdysozoa</taxon>
        <taxon>Arthropoda</taxon>
        <taxon>Hexapoda</taxon>
        <taxon>Insecta</taxon>
        <taxon>Pterygota</taxon>
        <taxon>Neoptera</taxon>
        <taxon>Endopterygota</taxon>
        <taxon>Diptera</taxon>
        <taxon>Nematocera</taxon>
        <taxon>Culicoidea</taxon>
        <taxon>Culicidae</taxon>
        <taxon>Anophelinae</taxon>
        <taxon>Anopheles</taxon>
    </lineage>
</organism>
<dbReference type="AlphaFoldDB" id="A0A084WPN2"/>
<dbReference type="OrthoDB" id="8195814at2759"/>
<protein>
    <submittedName>
        <fullName evidence="1">AGAP000293-PA-like protein</fullName>
    </submittedName>
</protein>
<name>A0A084WPN2_ANOSI</name>